<dbReference type="RefSeq" id="WP_150032652.1">
    <property type="nucleotide sequence ID" value="NZ_VWSH01000002.1"/>
</dbReference>
<organism evidence="1 2">
    <name type="scientific">Taibaiella lutea</name>
    <dbReference type="NCBI Taxonomy" id="2608001"/>
    <lineage>
        <taxon>Bacteria</taxon>
        <taxon>Pseudomonadati</taxon>
        <taxon>Bacteroidota</taxon>
        <taxon>Chitinophagia</taxon>
        <taxon>Chitinophagales</taxon>
        <taxon>Chitinophagaceae</taxon>
        <taxon>Taibaiella</taxon>
    </lineage>
</organism>
<name>A0A5M6CIY1_9BACT</name>
<dbReference type="EMBL" id="VWSH01000002">
    <property type="protein sequence ID" value="KAA5534973.1"/>
    <property type="molecule type" value="Genomic_DNA"/>
</dbReference>
<comment type="caution">
    <text evidence="1">The sequence shown here is derived from an EMBL/GenBank/DDBJ whole genome shotgun (WGS) entry which is preliminary data.</text>
</comment>
<dbReference type="AlphaFoldDB" id="A0A5M6CIY1"/>
<sequence length="193" mass="22859">MKESIWKTLAEELNGSYIQRQYDHSDKAIISFDKFHIIFDNYTFYRTVNLATLEATYTRIVCPFTSNGNFKFQIYRKNFLDIIGKLFGLQDIVTGHEEFDKEFIIKSNDDYKVSEFLNDSELLELIRKHGRFHIEISDQKEIWGEKLPESNYELSFYLKGKLNSIETLIQLYLIFTKLITQLSKVEIINPVNE</sequence>
<evidence type="ECO:0000313" key="2">
    <source>
        <dbReference type="Proteomes" id="UP000323632"/>
    </source>
</evidence>
<gene>
    <name evidence="1" type="ORF">F0919_10265</name>
</gene>
<evidence type="ECO:0008006" key="3">
    <source>
        <dbReference type="Google" id="ProtNLM"/>
    </source>
</evidence>
<proteinExistence type="predicted"/>
<evidence type="ECO:0000313" key="1">
    <source>
        <dbReference type="EMBL" id="KAA5534973.1"/>
    </source>
</evidence>
<reference evidence="1 2" key="1">
    <citation type="submission" date="2019-09" db="EMBL/GenBank/DDBJ databases">
        <title>Genome sequence and assembly of Taibaiella sp.</title>
        <authorList>
            <person name="Chhetri G."/>
        </authorList>
    </citation>
    <scope>NUCLEOTIDE SEQUENCE [LARGE SCALE GENOMIC DNA]</scope>
    <source>
        <strain evidence="1 2">KVB11</strain>
    </source>
</reference>
<protein>
    <recommendedName>
        <fullName evidence="3">DUF3137 domain-containing protein</fullName>
    </recommendedName>
</protein>
<keyword evidence="2" id="KW-1185">Reference proteome</keyword>
<dbReference type="Proteomes" id="UP000323632">
    <property type="component" value="Unassembled WGS sequence"/>
</dbReference>
<accession>A0A5M6CIY1</accession>